<evidence type="ECO:0000256" key="6">
    <source>
        <dbReference type="ARBA" id="ARBA00022723"/>
    </source>
</evidence>
<dbReference type="Gene3D" id="1.10.260.50">
    <property type="match status" value="1"/>
</dbReference>
<evidence type="ECO:0000256" key="5">
    <source>
        <dbReference type="ARBA" id="ARBA00022679"/>
    </source>
</evidence>
<evidence type="ECO:0000256" key="10">
    <source>
        <dbReference type="ARBA" id="ARBA00050776"/>
    </source>
</evidence>
<dbReference type="InterPro" id="IPR016454">
    <property type="entry name" value="Cysteine_dSase"/>
</dbReference>
<keyword evidence="9" id="KW-0411">Iron-sulfur</keyword>
<comment type="function">
    <text evidence="2">Catalyzes the removal of elemental sulfur atoms from cysteine to produce alanine. Seems to participate in the biosynthesis of the nitrogenase metalloclusters by providing the inorganic sulfur required for the Fe-S core formation.</text>
</comment>
<evidence type="ECO:0000256" key="8">
    <source>
        <dbReference type="ARBA" id="ARBA00023004"/>
    </source>
</evidence>
<comment type="similarity">
    <text evidence="3">Belongs to the class-V pyridoxal-phosphate-dependent aminotransferase family. NifS/IscS subfamily.</text>
</comment>
<evidence type="ECO:0000313" key="13">
    <source>
        <dbReference type="Proteomes" id="UP001589865"/>
    </source>
</evidence>
<dbReference type="InterPro" id="IPR000192">
    <property type="entry name" value="Aminotrans_V_dom"/>
</dbReference>
<comment type="caution">
    <text evidence="12">The sequence shown here is derived from an EMBL/GenBank/DDBJ whole genome shotgun (WGS) entry which is preliminary data.</text>
</comment>
<evidence type="ECO:0000256" key="3">
    <source>
        <dbReference type="ARBA" id="ARBA00006490"/>
    </source>
</evidence>
<keyword evidence="5" id="KW-0808">Transferase</keyword>
<dbReference type="PANTHER" id="PTHR11601:SF34">
    <property type="entry name" value="CYSTEINE DESULFURASE"/>
    <property type="match status" value="1"/>
</dbReference>
<feature type="domain" description="Aminotransferase class V" evidence="11">
    <location>
        <begin position="5"/>
        <end position="367"/>
    </location>
</feature>
<evidence type="ECO:0000256" key="9">
    <source>
        <dbReference type="ARBA" id="ARBA00023014"/>
    </source>
</evidence>
<keyword evidence="6" id="KW-0479">Metal-binding</keyword>
<dbReference type="PANTHER" id="PTHR11601">
    <property type="entry name" value="CYSTEINE DESULFURYLASE FAMILY MEMBER"/>
    <property type="match status" value="1"/>
</dbReference>
<dbReference type="InterPro" id="IPR015421">
    <property type="entry name" value="PyrdxlP-dep_Trfase_major"/>
</dbReference>
<evidence type="ECO:0000256" key="1">
    <source>
        <dbReference type="ARBA" id="ARBA00001933"/>
    </source>
</evidence>
<dbReference type="EMBL" id="JBHLUN010000008">
    <property type="protein sequence ID" value="MFC0409142.1"/>
    <property type="molecule type" value="Genomic_DNA"/>
</dbReference>
<sequence length="401" mass="39958">MTPLYLDANATEPLRPEARAAAIEAMDLVGNPSSVHAEGRAARRVLEAARRQLAARFDAAPADVIFTSGGTEADALAMAGLAVPQGAPGAVASDNAAQPGRRVLAGSTEHPAVLAAVPEEARLPVLPTGEIDLAALDAVLRDGPPALVCLMLANNETGVLNPVAEAAAICHRHGAILHVDATQAAGRIPVSLRALGADSLAVSGHKLGGPKGAGALILRPGLHLLPVTVGGGQERGRRGGTEALPAIAGLGAAALAADPAAATRLAALRDRIEALVLGNASGAGASADLIANRAGFAAGAAAPRLPNTTNLVLPGIPAETQVIALDLLGVRVSAGSACSSGKVARSAVLAAMGLGEAAGCAIRVSLPWNTPDDAPERFAQAYAAMRGTLSQRNEVRATSAA</sequence>
<evidence type="ECO:0000313" key="12">
    <source>
        <dbReference type="EMBL" id="MFC0409142.1"/>
    </source>
</evidence>
<dbReference type="Gene3D" id="3.40.640.10">
    <property type="entry name" value="Type I PLP-dependent aspartate aminotransferase-like (Major domain)"/>
    <property type="match status" value="1"/>
</dbReference>
<organism evidence="12 13">
    <name type="scientific">Roseomonas elaeocarpi</name>
    <dbReference type="NCBI Taxonomy" id="907779"/>
    <lineage>
        <taxon>Bacteria</taxon>
        <taxon>Pseudomonadati</taxon>
        <taxon>Pseudomonadota</taxon>
        <taxon>Alphaproteobacteria</taxon>
        <taxon>Acetobacterales</taxon>
        <taxon>Roseomonadaceae</taxon>
        <taxon>Roseomonas</taxon>
    </lineage>
</organism>
<protein>
    <recommendedName>
        <fullName evidence="4">Cysteine desulfurase</fullName>
    </recommendedName>
</protein>
<evidence type="ECO:0000256" key="2">
    <source>
        <dbReference type="ARBA" id="ARBA00003120"/>
    </source>
</evidence>
<comment type="catalytic activity">
    <reaction evidence="10">
        <text>(sulfur carrier)-H + L-cysteine = (sulfur carrier)-SH + L-alanine</text>
        <dbReference type="Rhea" id="RHEA:43892"/>
        <dbReference type="Rhea" id="RHEA-COMP:14737"/>
        <dbReference type="Rhea" id="RHEA-COMP:14739"/>
        <dbReference type="ChEBI" id="CHEBI:29917"/>
        <dbReference type="ChEBI" id="CHEBI:35235"/>
        <dbReference type="ChEBI" id="CHEBI:57972"/>
        <dbReference type="ChEBI" id="CHEBI:64428"/>
        <dbReference type="EC" id="2.8.1.7"/>
    </reaction>
</comment>
<reference evidence="12 13" key="1">
    <citation type="submission" date="2024-09" db="EMBL/GenBank/DDBJ databases">
        <authorList>
            <person name="Sun Q."/>
            <person name="Mori K."/>
        </authorList>
    </citation>
    <scope>NUCLEOTIDE SEQUENCE [LARGE SCALE GENOMIC DNA]</scope>
    <source>
        <strain evidence="12 13">TBRC 5777</strain>
    </source>
</reference>
<evidence type="ECO:0000259" key="11">
    <source>
        <dbReference type="Pfam" id="PF00266"/>
    </source>
</evidence>
<name>A0ABV6JV00_9PROT</name>
<dbReference type="Pfam" id="PF00266">
    <property type="entry name" value="Aminotran_5"/>
    <property type="match status" value="1"/>
</dbReference>
<keyword evidence="8" id="KW-0408">Iron</keyword>
<keyword evidence="13" id="KW-1185">Reference proteome</keyword>
<dbReference type="RefSeq" id="WP_377044889.1">
    <property type="nucleotide sequence ID" value="NZ_JBHLUN010000008.1"/>
</dbReference>
<gene>
    <name evidence="12" type="ORF">ACFFGY_12850</name>
</gene>
<proteinExistence type="inferred from homology"/>
<accession>A0ABV6JV00</accession>
<dbReference type="SUPFAM" id="SSF53383">
    <property type="entry name" value="PLP-dependent transferases"/>
    <property type="match status" value="1"/>
</dbReference>
<evidence type="ECO:0000256" key="4">
    <source>
        <dbReference type="ARBA" id="ARBA00013558"/>
    </source>
</evidence>
<comment type="cofactor">
    <cofactor evidence="1">
        <name>pyridoxal 5'-phosphate</name>
        <dbReference type="ChEBI" id="CHEBI:597326"/>
    </cofactor>
</comment>
<dbReference type="InterPro" id="IPR015424">
    <property type="entry name" value="PyrdxlP-dep_Trfase"/>
</dbReference>
<dbReference type="Proteomes" id="UP001589865">
    <property type="component" value="Unassembled WGS sequence"/>
</dbReference>
<dbReference type="InterPro" id="IPR015422">
    <property type="entry name" value="PyrdxlP-dep_Trfase_small"/>
</dbReference>
<dbReference type="Gene3D" id="3.90.1150.10">
    <property type="entry name" value="Aspartate Aminotransferase, domain 1"/>
    <property type="match status" value="1"/>
</dbReference>
<keyword evidence="7" id="KW-0663">Pyridoxal phosphate</keyword>
<evidence type="ECO:0000256" key="7">
    <source>
        <dbReference type="ARBA" id="ARBA00022898"/>
    </source>
</evidence>
<dbReference type="PIRSF" id="PIRSF005572">
    <property type="entry name" value="NifS"/>
    <property type="match status" value="1"/>
</dbReference>